<evidence type="ECO:0000313" key="10">
    <source>
        <dbReference type="EMBL" id="OAQ67718.1"/>
    </source>
</evidence>
<evidence type="ECO:0000259" key="9">
    <source>
        <dbReference type="PROSITE" id="PS50261"/>
    </source>
</evidence>
<evidence type="ECO:0000256" key="1">
    <source>
        <dbReference type="ARBA" id="ARBA00004141"/>
    </source>
</evidence>
<evidence type="ECO:0000256" key="7">
    <source>
        <dbReference type="ARBA" id="ARBA00023224"/>
    </source>
</evidence>
<dbReference type="GO" id="GO:0005886">
    <property type="term" value="C:plasma membrane"/>
    <property type="evidence" value="ECO:0007669"/>
    <property type="project" value="TreeGrafter"/>
</dbReference>
<dbReference type="SUPFAM" id="SSF81321">
    <property type="entry name" value="Family A G protein-coupled receptor-like"/>
    <property type="match status" value="1"/>
</dbReference>
<feature type="domain" description="G-protein coupled receptors family 2 profile 2" evidence="9">
    <location>
        <begin position="12"/>
        <end position="337"/>
    </location>
</feature>
<keyword evidence="3 8" id="KW-1133">Transmembrane helix</keyword>
<dbReference type="GO" id="GO:0007189">
    <property type="term" value="P:adenylate cyclase-activating G protein-coupled receptor signaling pathway"/>
    <property type="evidence" value="ECO:0007669"/>
    <property type="project" value="TreeGrafter"/>
</dbReference>
<dbReference type="InterPro" id="IPR017981">
    <property type="entry name" value="GPCR_2-like_7TM"/>
</dbReference>
<dbReference type="GeneID" id="28855337"/>
<feature type="transmembrane region" description="Helical" evidence="8">
    <location>
        <begin position="85"/>
        <end position="108"/>
    </location>
</feature>
<keyword evidence="7" id="KW-0807">Transducer</keyword>
<dbReference type="PANTHER" id="PTHR23112">
    <property type="entry name" value="G PROTEIN-COUPLED RECEPTOR 157-RELATED"/>
    <property type="match status" value="1"/>
</dbReference>
<evidence type="ECO:0000256" key="2">
    <source>
        <dbReference type="ARBA" id="ARBA00022692"/>
    </source>
</evidence>
<evidence type="ECO:0000313" key="11">
    <source>
        <dbReference type="Proteomes" id="UP000078397"/>
    </source>
</evidence>
<feature type="transmembrane region" description="Helical" evidence="8">
    <location>
        <begin position="275"/>
        <end position="294"/>
    </location>
</feature>
<dbReference type="GO" id="GO:0004930">
    <property type="term" value="F:G protein-coupled receptor activity"/>
    <property type="evidence" value="ECO:0007669"/>
    <property type="project" value="UniProtKB-KW"/>
</dbReference>
<evidence type="ECO:0000256" key="8">
    <source>
        <dbReference type="SAM" id="Phobius"/>
    </source>
</evidence>
<dbReference type="RefSeq" id="XP_018144568.1">
    <property type="nucleotide sequence ID" value="XM_018291343.1"/>
</dbReference>
<keyword evidence="6 10" id="KW-0675">Receptor</keyword>
<keyword evidence="5 8" id="KW-0472">Membrane</keyword>
<feature type="transmembrane region" description="Helical" evidence="8">
    <location>
        <begin position="314"/>
        <end position="336"/>
    </location>
</feature>
<dbReference type="STRING" id="1380566.A0A179FR38"/>
<feature type="transmembrane region" description="Helical" evidence="8">
    <location>
        <begin position="120"/>
        <end position="141"/>
    </location>
</feature>
<keyword evidence="4" id="KW-0297">G-protein coupled receptor</keyword>
<keyword evidence="2 8" id="KW-0812">Transmembrane</keyword>
<dbReference type="GO" id="GO:0007166">
    <property type="term" value="P:cell surface receptor signaling pathway"/>
    <property type="evidence" value="ECO:0007669"/>
    <property type="project" value="InterPro"/>
</dbReference>
<dbReference type="AlphaFoldDB" id="A0A179FR38"/>
<sequence length="373" mass="42293">MTQLTDGQLNAISIMERTCSAISLLGCIFTIVTFVCLRAFREKPVNRLVFYASLGNMGSNIGTLMSRSFLDDIDSFGCQFQAMLVQWFMAADVGWIIAMAVNVYLTVYRKFDIKRLHKMELIYLPACYGIPFIPAFTYLFVRHNGQRVYGDAILWCWISSDLEALRIATFYAPVWAMILVTFTIYISAARTIFKIRKQVHELNSDYDLNSFTSAEVTTVNETGTSTLTGGGVVWTHTRLVYQQTTTVRLPQRGSQNAVQPGFVHRRRSYEHKNAAWSYTKCALLYFTAILITWIPASANRVFSLVHNGEAYAPVAYMSAIVLPLQGFWNWIIYVVMSWTACKKLAQDIKAKSFAMWARASSTSGPNRNTQPHQ</sequence>
<evidence type="ECO:0000256" key="6">
    <source>
        <dbReference type="ARBA" id="ARBA00023170"/>
    </source>
</evidence>
<name>A0A179FR38_METCM</name>
<feature type="transmembrane region" description="Helical" evidence="8">
    <location>
        <begin position="20"/>
        <end position="41"/>
    </location>
</feature>
<comment type="caution">
    <text evidence="10">The sequence shown here is derived from an EMBL/GenBank/DDBJ whole genome shotgun (WGS) entry which is preliminary data.</text>
</comment>
<dbReference type="Proteomes" id="UP000078397">
    <property type="component" value="Unassembled WGS sequence"/>
</dbReference>
<dbReference type="PANTHER" id="PTHR23112:SF22">
    <property type="entry name" value="G-PROTEIN COUPLED RECEPTOR"/>
    <property type="match status" value="1"/>
</dbReference>
<dbReference type="InterPro" id="IPR022340">
    <property type="entry name" value="GPCR_GCR1_put"/>
</dbReference>
<feature type="transmembrane region" description="Helical" evidence="8">
    <location>
        <begin position="170"/>
        <end position="188"/>
    </location>
</feature>
<dbReference type="EMBL" id="LSBJ02000003">
    <property type="protein sequence ID" value="OAQ67718.1"/>
    <property type="molecule type" value="Genomic_DNA"/>
</dbReference>
<evidence type="ECO:0000256" key="5">
    <source>
        <dbReference type="ARBA" id="ARBA00023136"/>
    </source>
</evidence>
<evidence type="ECO:0000256" key="3">
    <source>
        <dbReference type="ARBA" id="ARBA00022989"/>
    </source>
</evidence>
<dbReference type="Gene3D" id="1.20.1070.10">
    <property type="entry name" value="Rhodopsin 7-helix transmembrane proteins"/>
    <property type="match status" value="1"/>
</dbReference>
<evidence type="ECO:0000256" key="4">
    <source>
        <dbReference type="ARBA" id="ARBA00023040"/>
    </source>
</evidence>
<dbReference type="KEGG" id="pchm:VFPPC_13568"/>
<dbReference type="Pfam" id="PF05462">
    <property type="entry name" value="Dicty_CAR"/>
    <property type="match status" value="1"/>
</dbReference>
<dbReference type="PROSITE" id="PS50261">
    <property type="entry name" value="G_PROTEIN_RECEP_F2_4"/>
    <property type="match status" value="1"/>
</dbReference>
<protein>
    <submittedName>
        <fullName evidence="10">G-protein coupled receptor</fullName>
    </submittedName>
</protein>
<dbReference type="PRINTS" id="PR02000">
    <property type="entry name" value="GCR1PLANT"/>
</dbReference>
<dbReference type="OrthoDB" id="18453at2759"/>
<reference evidence="10 11" key="1">
    <citation type="journal article" date="2016" name="PLoS Pathog.">
        <title>Biosynthesis of antibiotic leucinostatins in bio-control fungus Purpureocillium lilacinum and their inhibition on phytophthora revealed by genome mining.</title>
        <authorList>
            <person name="Wang G."/>
            <person name="Liu Z."/>
            <person name="Lin R."/>
            <person name="Li E."/>
            <person name="Mao Z."/>
            <person name="Ling J."/>
            <person name="Yang Y."/>
            <person name="Yin W.B."/>
            <person name="Xie B."/>
        </authorList>
    </citation>
    <scope>NUCLEOTIDE SEQUENCE [LARGE SCALE GENOMIC DNA]</scope>
    <source>
        <strain evidence="10">170</strain>
    </source>
</reference>
<comment type="subcellular location">
    <subcellularLocation>
        <location evidence="1">Membrane</location>
        <topology evidence="1">Multi-pass membrane protein</topology>
    </subcellularLocation>
</comment>
<feature type="transmembrane region" description="Helical" evidence="8">
    <location>
        <begin position="48"/>
        <end position="65"/>
    </location>
</feature>
<accession>A0A179FR38</accession>
<organism evidence="10 11">
    <name type="scientific">Pochonia chlamydosporia 170</name>
    <dbReference type="NCBI Taxonomy" id="1380566"/>
    <lineage>
        <taxon>Eukaryota</taxon>
        <taxon>Fungi</taxon>
        <taxon>Dikarya</taxon>
        <taxon>Ascomycota</taxon>
        <taxon>Pezizomycotina</taxon>
        <taxon>Sordariomycetes</taxon>
        <taxon>Hypocreomycetidae</taxon>
        <taxon>Hypocreales</taxon>
        <taxon>Clavicipitaceae</taxon>
        <taxon>Pochonia</taxon>
    </lineage>
</organism>
<keyword evidence="11" id="KW-1185">Reference proteome</keyword>
<proteinExistence type="predicted"/>
<gene>
    <name evidence="10" type="ORF">VFPPC_13568</name>
</gene>